<evidence type="ECO:0000313" key="1">
    <source>
        <dbReference type="EMBL" id="GAD20216.1"/>
    </source>
</evidence>
<reference evidence="1 2" key="1">
    <citation type="journal article" date="2013" name="Genome Announc.">
        <title>Draft Genome Sequence of Helicobacter fennelliae Strain MRY12-0050, Isolated from a Bacteremia Patient.</title>
        <authorList>
            <person name="Rimbara E."/>
            <person name="Matsui M."/>
            <person name="Mori S."/>
            <person name="Suzuki S."/>
            <person name="Suzuki M."/>
            <person name="Kim H."/>
            <person name="Sekizuka T."/>
            <person name="Kuroda M."/>
            <person name="Shibayama K."/>
        </authorList>
    </citation>
    <scope>NUCLEOTIDE SEQUENCE [LARGE SCALE GENOMIC DNA]</scope>
    <source>
        <strain evidence="1 2">MRY12-0050</strain>
    </source>
</reference>
<protein>
    <submittedName>
        <fullName evidence="1">Uncharacterized protein</fullName>
    </submittedName>
</protein>
<dbReference type="Proteomes" id="UP000018143">
    <property type="component" value="Unassembled WGS sequence"/>
</dbReference>
<evidence type="ECO:0000313" key="2">
    <source>
        <dbReference type="Proteomes" id="UP000018143"/>
    </source>
</evidence>
<keyword evidence="2" id="KW-1185">Reference proteome</keyword>
<proteinExistence type="predicted"/>
<dbReference type="AlphaFoldDB" id="T1D4V9"/>
<dbReference type="EMBL" id="BASD01000042">
    <property type="protein sequence ID" value="GAD20216.1"/>
    <property type="molecule type" value="Genomic_DNA"/>
</dbReference>
<accession>T1D4V9</accession>
<sequence>MIKLSSFSLQIAKLLQVYKALSKWIGESFVRESISES</sequence>
<name>T1D4V9_9HELI</name>
<organism evidence="1 2">
    <name type="scientific">Helicobacter fennelliae MRY12-0050</name>
    <dbReference type="NCBI Taxonomy" id="1325130"/>
    <lineage>
        <taxon>Bacteria</taxon>
        <taxon>Pseudomonadati</taxon>
        <taxon>Campylobacterota</taxon>
        <taxon>Epsilonproteobacteria</taxon>
        <taxon>Campylobacterales</taxon>
        <taxon>Helicobacteraceae</taxon>
        <taxon>Helicobacter</taxon>
    </lineage>
</organism>
<comment type="caution">
    <text evidence="1">The sequence shown here is derived from an EMBL/GenBank/DDBJ whole genome shotgun (WGS) entry which is preliminary data.</text>
</comment>
<gene>
    <name evidence="1" type="ORF">HFN_1594</name>
</gene>